<organism evidence="1 2">
    <name type="scientific">Streptomyces microflavus</name>
    <name type="common">Streptomyces lipmanii</name>
    <dbReference type="NCBI Taxonomy" id="1919"/>
    <lineage>
        <taxon>Bacteria</taxon>
        <taxon>Bacillati</taxon>
        <taxon>Actinomycetota</taxon>
        <taxon>Actinomycetes</taxon>
        <taxon>Kitasatosporales</taxon>
        <taxon>Streptomycetaceae</taxon>
        <taxon>Streptomyces</taxon>
    </lineage>
</organism>
<dbReference type="AlphaFoldDB" id="A0A6N9VE14"/>
<dbReference type="EMBL" id="JAAGME010000935">
    <property type="protein sequence ID" value="NEB69835.1"/>
    <property type="molecule type" value="Genomic_DNA"/>
</dbReference>
<proteinExistence type="predicted"/>
<feature type="non-terminal residue" evidence="1">
    <location>
        <position position="71"/>
    </location>
</feature>
<sequence length="71" mass="7533">ARFTFTAPRKAGAEWVVTSAEFIPHRMANDPLRLVNLARAAEAAAFDPEDAAALAAVRKAVLGRGADRDGL</sequence>
<comment type="caution">
    <text evidence="1">The sequence shown here is derived from an EMBL/GenBank/DDBJ whole genome shotgun (WGS) entry which is preliminary data.</text>
</comment>
<dbReference type="Proteomes" id="UP000471648">
    <property type="component" value="Unassembled WGS sequence"/>
</dbReference>
<protein>
    <submittedName>
        <fullName evidence="1">CapA family protein</fullName>
    </submittedName>
</protein>
<gene>
    <name evidence="1" type="ORF">G3I39_22690</name>
</gene>
<reference evidence="1 2" key="1">
    <citation type="submission" date="2020-01" db="EMBL/GenBank/DDBJ databases">
        <title>Insect and environment-associated Actinomycetes.</title>
        <authorList>
            <person name="Currrie C."/>
            <person name="Chevrette M."/>
            <person name="Carlson C."/>
            <person name="Stubbendieck R."/>
            <person name="Wendt-Pienkowski E."/>
        </authorList>
    </citation>
    <scope>NUCLEOTIDE SEQUENCE [LARGE SCALE GENOMIC DNA]</scope>
    <source>
        <strain evidence="1 2">SID14438</strain>
    </source>
</reference>
<accession>A0A6N9VE14</accession>
<name>A0A6N9VE14_STRMI</name>
<evidence type="ECO:0000313" key="2">
    <source>
        <dbReference type="Proteomes" id="UP000471648"/>
    </source>
</evidence>
<feature type="non-terminal residue" evidence="1">
    <location>
        <position position="1"/>
    </location>
</feature>
<evidence type="ECO:0000313" key="1">
    <source>
        <dbReference type="EMBL" id="NEB69835.1"/>
    </source>
</evidence>